<keyword evidence="2" id="KW-1185">Reference proteome</keyword>
<reference evidence="1 2" key="1">
    <citation type="submission" date="2023-07" db="EMBL/GenBank/DDBJ databases">
        <title>Genomic Encyclopedia of Type Strains, Phase IV (KMG-IV): sequencing the most valuable type-strain genomes for metagenomic binning, comparative biology and taxonomic classification.</title>
        <authorList>
            <person name="Goeker M."/>
        </authorList>
    </citation>
    <scope>NUCLEOTIDE SEQUENCE [LARGE SCALE GENOMIC DNA]</scope>
    <source>
        <strain evidence="1 2">DSM 29005</strain>
    </source>
</reference>
<dbReference type="Proteomes" id="UP001234495">
    <property type="component" value="Unassembled WGS sequence"/>
</dbReference>
<dbReference type="Pfam" id="PF10764">
    <property type="entry name" value="Gin"/>
    <property type="match status" value="1"/>
</dbReference>
<evidence type="ECO:0008006" key="3">
    <source>
        <dbReference type="Google" id="ProtNLM"/>
    </source>
</evidence>
<dbReference type="RefSeq" id="WP_307346625.1">
    <property type="nucleotide sequence ID" value="NZ_JAUSUD010000037.1"/>
</dbReference>
<dbReference type="EMBL" id="JAUSUD010000037">
    <property type="protein sequence ID" value="MDQ0233377.1"/>
    <property type="molecule type" value="Genomic_DNA"/>
</dbReference>
<proteinExistence type="predicted"/>
<evidence type="ECO:0000313" key="1">
    <source>
        <dbReference type="EMBL" id="MDQ0233377.1"/>
    </source>
</evidence>
<sequence length="67" mass="7871">MSSNSLYELSDKLCIVCDTKKNTGIHLYTSFICEDCEKEIVRTETSDPKYQFFLERLSRVKRPPLYS</sequence>
<accession>A0ABT9ZNJ3</accession>
<comment type="caution">
    <text evidence="1">The sequence shown here is derived from an EMBL/GenBank/DDBJ whole genome shotgun (WGS) entry which is preliminary data.</text>
</comment>
<gene>
    <name evidence="1" type="ORF">J2S19_004722</name>
</gene>
<organism evidence="1 2">
    <name type="scientific">Metabacillus malikii</name>
    <dbReference type="NCBI Taxonomy" id="1504265"/>
    <lineage>
        <taxon>Bacteria</taxon>
        <taxon>Bacillati</taxon>
        <taxon>Bacillota</taxon>
        <taxon>Bacilli</taxon>
        <taxon>Bacillales</taxon>
        <taxon>Bacillaceae</taxon>
        <taxon>Metabacillus</taxon>
    </lineage>
</organism>
<dbReference type="InterPro" id="IPR019700">
    <property type="entry name" value="Sigma-G_inhibitor_Gin"/>
</dbReference>
<protein>
    <recommendedName>
        <fullName evidence="3">Sigma factor G inhibitor Gin</fullName>
    </recommendedName>
</protein>
<name>A0ABT9ZNJ3_9BACI</name>
<evidence type="ECO:0000313" key="2">
    <source>
        <dbReference type="Proteomes" id="UP001234495"/>
    </source>
</evidence>